<dbReference type="SUPFAM" id="SSF50022">
    <property type="entry name" value="ISP domain"/>
    <property type="match status" value="1"/>
</dbReference>
<dbReference type="GO" id="GO:0016491">
    <property type="term" value="F:oxidoreductase activity"/>
    <property type="evidence" value="ECO:0007669"/>
    <property type="project" value="UniProtKB-KW"/>
</dbReference>
<evidence type="ECO:0000256" key="2">
    <source>
        <dbReference type="ARBA" id="ARBA00008751"/>
    </source>
</evidence>
<dbReference type="PROSITE" id="PS00570">
    <property type="entry name" value="RING_HYDROXYL_ALPHA"/>
    <property type="match status" value="1"/>
</dbReference>
<dbReference type="PANTHER" id="PTHR43756:SF5">
    <property type="entry name" value="CHOLINE MONOOXYGENASE, CHLOROPLASTIC"/>
    <property type="match status" value="1"/>
</dbReference>
<protein>
    <recommendedName>
        <fullName evidence="9">Rieske domain-containing protein</fullName>
    </recommendedName>
</protein>
<keyword evidence="3" id="KW-0001">2Fe-2S</keyword>
<dbReference type="PRINTS" id="PR00090">
    <property type="entry name" value="RNGDIOXGNASE"/>
</dbReference>
<dbReference type="InterPro" id="IPR017941">
    <property type="entry name" value="Rieske_2Fe-2S"/>
</dbReference>
<evidence type="ECO:0000256" key="4">
    <source>
        <dbReference type="ARBA" id="ARBA00022723"/>
    </source>
</evidence>
<evidence type="ECO:0000256" key="6">
    <source>
        <dbReference type="ARBA" id="ARBA00023004"/>
    </source>
</evidence>
<keyword evidence="5" id="KW-0560">Oxidoreductase</keyword>
<evidence type="ECO:0000256" key="5">
    <source>
        <dbReference type="ARBA" id="ARBA00023002"/>
    </source>
</evidence>
<dbReference type="CDD" id="cd03469">
    <property type="entry name" value="Rieske_RO_Alpha_N"/>
    <property type="match status" value="1"/>
</dbReference>
<reference evidence="10 11" key="1">
    <citation type="submission" date="2017-06" db="EMBL/GenBank/DDBJ databases">
        <title>Reclassification of a Polynucleobacter cosmopolitanus strain isolated from tropical Lake Victoria as Polynucleobacter victoriensis comb. nov.</title>
        <authorList>
            <person name="Hahn M.W."/>
        </authorList>
    </citation>
    <scope>NUCLEOTIDE SEQUENCE [LARGE SCALE GENOMIC DNA]</scope>
    <source>
        <strain evidence="10 11">MWH-MoIso2</strain>
    </source>
</reference>
<evidence type="ECO:0000256" key="8">
    <source>
        <dbReference type="ARBA" id="ARBA00023027"/>
    </source>
</evidence>
<comment type="similarity">
    <text evidence="2">Belongs to the bacterial ring-hydroxylating dioxygenase alpha subunit family.</text>
</comment>
<organism evidence="10 11">
    <name type="scientific">Polynucleobacter cosmopolitanus</name>
    <dbReference type="NCBI Taxonomy" id="351345"/>
    <lineage>
        <taxon>Bacteria</taxon>
        <taxon>Pseudomonadati</taxon>
        <taxon>Pseudomonadota</taxon>
        <taxon>Betaproteobacteria</taxon>
        <taxon>Burkholderiales</taxon>
        <taxon>Burkholderiaceae</taxon>
        <taxon>Polynucleobacter</taxon>
    </lineage>
</organism>
<proteinExistence type="inferred from homology"/>
<dbReference type="OrthoDB" id="9790995at2"/>
<evidence type="ECO:0000313" key="11">
    <source>
        <dbReference type="Proteomes" id="UP000215188"/>
    </source>
</evidence>
<keyword evidence="4" id="KW-0479">Metal-binding</keyword>
<dbReference type="InterPro" id="IPR015881">
    <property type="entry name" value="ARHD_Rieske_2Fe_2S"/>
</dbReference>
<dbReference type="Gene3D" id="3.90.380.10">
    <property type="entry name" value="Naphthalene 1,2-dioxygenase Alpha Subunit, Chain A, domain 1"/>
    <property type="match status" value="1"/>
</dbReference>
<keyword evidence="7" id="KW-0411">Iron-sulfur</keyword>
<dbReference type="Pfam" id="PF00848">
    <property type="entry name" value="Ring_hydroxyl_A"/>
    <property type="match status" value="1"/>
</dbReference>
<keyword evidence="6" id="KW-0408">Iron</keyword>
<dbReference type="SUPFAM" id="SSF55961">
    <property type="entry name" value="Bet v1-like"/>
    <property type="match status" value="1"/>
</dbReference>
<evidence type="ECO:0000313" key="10">
    <source>
        <dbReference type="EMBL" id="OXL16197.1"/>
    </source>
</evidence>
<gene>
    <name evidence="10" type="ORF">AOC33_03730</name>
</gene>
<accession>A0A229FW19</accession>
<keyword evidence="8" id="KW-0520">NAD</keyword>
<keyword evidence="11" id="KW-1185">Reference proteome</keyword>
<dbReference type="InterPro" id="IPR036922">
    <property type="entry name" value="Rieske_2Fe-2S_sf"/>
</dbReference>
<dbReference type="PROSITE" id="PS51296">
    <property type="entry name" value="RIESKE"/>
    <property type="match status" value="1"/>
</dbReference>
<evidence type="ECO:0000259" key="9">
    <source>
        <dbReference type="PROSITE" id="PS51296"/>
    </source>
</evidence>
<dbReference type="Gene3D" id="2.102.10.10">
    <property type="entry name" value="Rieske [2Fe-2S] iron-sulphur domain"/>
    <property type="match status" value="1"/>
</dbReference>
<evidence type="ECO:0000256" key="1">
    <source>
        <dbReference type="ARBA" id="ARBA00001962"/>
    </source>
</evidence>
<dbReference type="EMBL" id="NJGG01000001">
    <property type="protein sequence ID" value="OXL16197.1"/>
    <property type="molecule type" value="Genomic_DNA"/>
</dbReference>
<comment type="cofactor">
    <cofactor evidence="1">
        <name>Fe cation</name>
        <dbReference type="ChEBI" id="CHEBI:24875"/>
    </cofactor>
</comment>
<sequence>MRFILNNQVGYQVNPNDYFDEDYFNEELSNILNKYWIFLCPESILKKENDYFVFKGFEKEIVLKRVSDNQIVSFNNVCMHRGHKLFLDPIGNSETRCQYHGWLYGGDLALKNIPWNDKCYHLNKDEVSLEKFCEIRVQDGCVWGYFGKNDSQNALYPASEVSEQLKLFNQYSSPPFSLTVNKKKFNWKLIFENLYDRVHPTFLHKNSLNKNFDINFKDYPKDFSVDGVEDFVKANIEQIGSQKNQDMNNAEGGNFPLSGYVNGHIFPFLHFLTPNSGNTFSYESYIPVSKTEVIIYTFWVSSSLLPASNRISFLTETLKGASKVLNEDWDAVESISEVKQKPKNYYYGAHEKSFYGLKKLGQKK</sequence>
<feature type="domain" description="Rieske" evidence="9">
    <location>
        <begin position="37"/>
        <end position="114"/>
    </location>
</feature>
<dbReference type="PANTHER" id="PTHR43756">
    <property type="entry name" value="CHOLINE MONOOXYGENASE, CHLOROPLASTIC"/>
    <property type="match status" value="1"/>
</dbReference>
<dbReference type="GO" id="GO:0051537">
    <property type="term" value="F:2 iron, 2 sulfur cluster binding"/>
    <property type="evidence" value="ECO:0007669"/>
    <property type="project" value="UniProtKB-KW"/>
</dbReference>
<dbReference type="Proteomes" id="UP000215188">
    <property type="component" value="Unassembled WGS sequence"/>
</dbReference>
<dbReference type="InterPro" id="IPR001663">
    <property type="entry name" value="Rng_hydr_dOase-A"/>
</dbReference>
<dbReference type="AlphaFoldDB" id="A0A229FW19"/>
<dbReference type="GO" id="GO:0005506">
    <property type="term" value="F:iron ion binding"/>
    <property type="evidence" value="ECO:0007669"/>
    <property type="project" value="InterPro"/>
</dbReference>
<evidence type="ECO:0000256" key="3">
    <source>
        <dbReference type="ARBA" id="ARBA00022714"/>
    </source>
</evidence>
<comment type="caution">
    <text evidence="10">The sequence shown here is derived from an EMBL/GenBank/DDBJ whole genome shotgun (WGS) entry which is preliminary data.</text>
</comment>
<evidence type="ECO:0000256" key="7">
    <source>
        <dbReference type="ARBA" id="ARBA00023014"/>
    </source>
</evidence>
<dbReference type="InterPro" id="IPR015879">
    <property type="entry name" value="Ring_hydroxy_dOase_asu_C_dom"/>
</dbReference>
<dbReference type="Pfam" id="PF00355">
    <property type="entry name" value="Rieske"/>
    <property type="match status" value="1"/>
</dbReference>
<name>A0A229FW19_9BURK</name>